<feature type="domain" description="ORC1/DEAH AAA+ ATPase" evidence="1">
    <location>
        <begin position="98"/>
        <end position="200"/>
    </location>
</feature>
<proteinExistence type="predicted"/>
<name>A0A8S5NDD8_9CAUD</name>
<dbReference type="GO" id="GO:0016887">
    <property type="term" value="F:ATP hydrolysis activity"/>
    <property type="evidence" value="ECO:0007669"/>
    <property type="project" value="InterPro"/>
</dbReference>
<protein>
    <submittedName>
        <fullName evidence="2">AAA domain protein</fullName>
    </submittedName>
</protein>
<evidence type="ECO:0000259" key="1">
    <source>
        <dbReference type="Pfam" id="PF13401"/>
    </source>
</evidence>
<sequence>MVTNDIKQRIVAAVAEDRKKYRSDAEHSRKLDLSTSVYSEVFNSGKIDRKISDDGWMDIAMRLKLNLKDNFEWKTANTPTYDYIYTQLERCQEERISLIFCDEAGIGKTYTATQYVKENAEAILVDCSQSKSKRRLIKAIAQEFGVATTGKYADVYERLVYYLNNFANSPLIILDEAGDLQQDAYLELKALWNITQGNCGWYMMGAVGLKRKIDRAKDNEKVGYAELFDRYGCKYQSITGEDKWANDLKLFNATQIAIVANANAPKADIQKLIAGADGSLRRVVIEVKKLKRGTNG</sequence>
<reference evidence="2" key="1">
    <citation type="journal article" date="2021" name="Proc. Natl. Acad. Sci. U.S.A.">
        <title>A Catalog of Tens of Thousands of Viruses from Human Metagenomes Reveals Hidden Associations with Chronic Diseases.</title>
        <authorList>
            <person name="Tisza M.J."/>
            <person name="Buck C.B."/>
        </authorList>
    </citation>
    <scope>NUCLEOTIDE SEQUENCE</scope>
    <source>
        <strain evidence="2">Ct9MV2</strain>
    </source>
</reference>
<dbReference type="SUPFAM" id="SSF52540">
    <property type="entry name" value="P-loop containing nucleoside triphosphate hydrolases"/>
    <property type="match status" value="1"/>
</dbReference>
<evidence type="ECO:0000313" key="2">
    <source>
        <dbReference type="EMBL" id="DAD92274.1"/>
    </source>
</evidence>
<dbReference type="InterPro" id="IPR027417">
    <property type="entry name" value="P-loop_NTPase"/>
</dbReference>
<dbReference type="Pfam" id="PF13401">
    <property type="entry name" value="AAA_22"/>
    <property type="match status" value="1"/>
</dbReference>
<accession>A0A8S5NDD8</accession>
<dbReference type="EMBL" id="BK015132">
    <property type="protein sequence ID" value="DAD92274.1"/>
    <property type="molecule type" value="Genomic_DNA"/>
</dbReference>
<dbReference type="InterPro" id="IPR049945">
    <property type="entry name" value="AAA_22"/>
</dbReference>
<dbReference type="Gene3D" id="3.40.50.300">
    <property type="entry name" value="P-loop containing nucleotide triphosphate hydrolases"/>
    <property type="match status" value="1"/>
</dbReference>
<organism evidence="2">
    <name type="scientific">Myoviridae sp. ct9MV2</name>
    <dbReference type="NCBI Taxonomy" id="2826625"/>
    <lineage>
        <taxon>Viruses</taxon>
        <taxon>Duplodnaviria</taxon>
        <taxon>Heunggongvirae</taxon>
        <taxon>Uroviricota</taxon>
        <taxon>Caudoviricetes</taxon>
    </lineage>
</organism>